<reference evidence="1 2" key="1">
    <citation type="journal article" date="2019" name="Nat. Med.">
        <title>A library of human gut bacterial isolates paired with longitudinal multiomics data enables mechanistic microbiome research.</title>
        <authorList>
            <person name="Poyet M."/>
            <person name="Groussin M."/>
            <person name="Gibbons S.M."/>
            <person name="Avila-Pacheco J."/>
            <person name="Jiang X."/>
            <person name="Kearney S.M."/>
            <person name="Perrotta A.R."/>
            <person name="Berdy B."/>
            <person name="Zhao S."/>
            <person name="Lieberman T.D."/>
            <person name="Swanson P.K."/>
            <person name="Smith M."/>
            <person name="Roesemann S."/>
            <person name="Alexander J.E."/>
            <person name="Rich S.A."/>
            <person name="Livny J."/>
            <person name="Vlamakis H."/>
            <person name="Clish C."/>
            <person name="Bullock K."/>
            <person name="Deik A."/>
            <person name="Scott J."/>
            <person name="Pierce K.A."/>
            <person name="Xavier R.J."/>
            <person name="Alm E.J."/>
        </authorList>
    </citation>
    <scope>NUCLEOTIDE SEQUENCE [LARGE SCALE GENOMIC DNA]</scope>
    <source>
        <strain evidence="1 2">BIOML-A1</strain>
    </source>
</reference>
<sequence>MFSYTVYMVTVHRQAFSELKMPYDTVVAADFADLECEASAKSVTGTRYE</sequence>
<proteinExistence type="predicted"/>
<evidence type="ECO:0000313" key="1">
    <source>
        <dbReference type="EMBL" id="MTR86348.1"/>
    </source>
</evidence>
<gene>
    <name evidence="1" type="ORF">GMD50_15165</name>
</gene>
<evidence type="ECO:0000313" key="2">
    <source>
        <dbReference type="Proteomes" id="UP000478483"/>
    </source>
</evidence>
<dbReference type="Proteomes" id="UP000478483">
    <property type="component" value="Unassembled WGS sequence"/>
</dbReference>
<organism evidence="1 2">
    <name type="scientific">Roseburia intestinalis</name>
    <dbReference type="NCBI Taxonomy" id="166486"/>
    <lineage>
        <taxon>Bacteria</taxon>
        <taxon>Bacillati</taxon>
        <taxon>Bacillota</taxon>
        <taxon>Clostridia</taxon>
        <taxon>Lachnospirales</taxon>
        <taxon>Lachnospiraceae</taxon>
        <taxon>Roseburia</taxon>
    </lineage>
</organism>
<protein>
    <submittedName>
        <fullName evidence="1">Uncharacterized protein</fullName>
    </submittedName>
</protein>
<dbReference type="AlphaFoldDB" id="A0A6L6L7G0"/>
<dbReference type="EMBL" id="WNAJ01000021">
    <property type="protein sequence ID" value="MTR86348.1"/>
    <property type="molecule type" value="Genomic_DNA"/>
</dbReference>
<accession>A0A6L6L7G0</accession>
<comment type="caution">
    <text evidence="1">The sequence shown here is derived from an EMBL/GenBank/DDBJ whole genome shotgun (WGS) entry which is preliminary data.</text>
</comment>
<name>A0A6L6L7G0_9FIRM</name>